<dbReference type="Proteomes" id="UP000278775">
    <property type="component" value="Unassembled WGS sequence"/>
</dbReference>
<accession>A0A3M7TD23</accession>
<evidence type="ECO:0000313" key="3">
    <source>
        <dbReference type="Proteomes" id="UP000278775"/>
    </source>
</evidence>
<dbReference type="AlphaFoldDB" id="A0A3M7TD23"/>
<comment type="caution">
    <text evidence="2">The sequence shown here is derived from an EMBL/GenBank/DDBJ whole genome shotgun (WGS) entry which is preliminary data.</text>
</comment>
<evidence type="ECO:0000313" key="2">
    <source>
        <dbReference type="EMBL" id="RNA61483.1"/>
    </source>
</evidence>
<name>A0A3M7TD23_9FLAO</name>
<evidence type="ECO:0008006" key="4">
    <source>
        <dbReference type="Google" id="ProtNLM"/>
    </source>
</evidence>
<proteinExistence type="predicted"/>
<reference evidence="2 3" key="1">
    <citation type="submission" date="2018-08" db="EMBL/GenBank/DDBJ databases">
        <title>Chryseobacterium nematophagum: a novel matrix digesting pathogen of nematodes.</title>
        <authorList>
            <person name="Page A."/>
            <person name="Roberts M."/>
            <person name="Felix M.-A."/>
            <person name="Weir W."/>
        </authorList>
    </citation>
    <scope>NUCLEOTIDE SEQUENCE [LARGE SCALE GENOMIC DNA]</scope>
    <source>
        <strain evidence="2 3">JUb129</strain>
    </source>
</reference>
<feature type="transmembrane region" description="Helical" evidence="1">
    <location>
        <begin position="6"/>
        <end position="29"/>
    </location>
</feature>
<gene>
    <name evidence="2" type="ORF">D1631_05820</name>
</gene>
<sequence length="131" mass="15563">MENLKNIITIFSALLTPTVAVIGIYIGVLNYKLQIRKRKDDLFDRRYKFLKEFESFWKTTGAENKGAKIHSLEWDDVEPFAQEAYYLFGKEIADHLRSYVGKSFDQDFKWVPDYELAKPFNKYLCFENEKL</sequence>
<evidence type="ECO:0000256" key="1">
    <source>
        <dbReference type="SAM" id="Phobius"/>
    </source>
</evidence>
<organism evidence="2 3">
    <name type="scientific">Chryseobacterium nematophagum</name>
    <dbReference type="NCBI Taxonomy" id="2305228"/>
    <lineage>
        <taxon>Bacteria</taxon>
        <taxon>Pseudomonadati</taxon>
        <taxon>Bacteroidota</taxon>
        <taxon>Flavobacteriia</taxon>
        <taxon>Flavobacteriales</taxon>
        <taxon>Weeksellaceae</taxon>
        <taxon>Chryseobacterium group</taxon>
        <taxon>Chryseobacterium</taxon>
    </lineage>
</organism>
<keyword evidence="1" id="KW-0472">Membrane</keyword>
<keyword evidence="1" id="KW-0812">Transmembrane</keyword>
<keyword evidence="1" id="KW-1133">Transmembrane helix</keyword>
<protein>
    <recommendedName>
        <fullName evidence="4">DUF4760 domain-containing protein</fullName>
    </recommendedName>
</protein>
<dbReference type="EMBL" id="QWIU01000002">
    <property type="protein sequence ID" value="RNA61483.1"/>
    <property type="molecule type" value="Genomic_DNA"/>
</dbReference>
<dbReference type="OrthoDB" id="7068331at2"/>